<dbReference type="AlphaFoldDB" id="A0A642PNR8"/>
<accession>A0A642PNR8</accession>
<evidence type="ECO:0000313" key="1">
    <source>
        <dbReference type="EMBL" id="KAA5412321.1"/>
    </source>
</evidence>
<dbReference type="GeneID" id="82174944"/>
<protein>
    <recommendedName>
        <fullName evidence="3">DUF4926 domain-containing protein</fullName>
    </recommendedName>
</protein>
<dbReference type="Proteomes" id="UP000448877">
    <property type="component" value="Unassembled WGS sequence"/>
</dbReference>
<name>A0A642PNR8_9BACE</name>
<evidence type="ECO:0000313" key="2">
    <source>
        <dbReference type="Proteomes" id="UP000448877"/>
    </source>
</evidence>
<dbReference type="EMBL" id="VVYV01000073">
    <property type="protein sequence ID" value="KAA5412321.1"/>
    <property type="molecule type" value="Genomic_DNA"/>
</dbReference>
<gene>
    <name evidence="1" type="ORF">F2Y81_26070</name>
</gene>
<comment type="caution">
    <text evidence="1">The sequence shown here is derived from an EMBL/GenBank/DDBJ whole genome shotgun (WGS) entry which is preliminary data.</text>
</comment>
<proteinExistence type="predicted"/>
<sequence length="77" mass="8411">MGSRYDAKQGIDGIVTLTNDPLAIDNIRKIKAGDRVVCNDDGNSGTVLAVDDDNYGCTVLFDDTLETWIECDQLSKE</sequence>
<evidence type="ECO:0008006" key="3">
    <source>
        <dbReference type="Google" id="ProtNLM"/>
    </source>
</evidence>
<organism evidence="1 2">
    <name type="scientific">Bacteroides cellulosilyticus</name>
    <dbReference type="NCBI Taxonomy" id="246787"/>
    <lineage>
        <taxon>Bacteria</taxon>
        <taxon>Pseudomonadati</taxon>
        <taxon>Bacteroidota</taxon>
        <taxon>Bacteroidia</taxon>
        <taxon>Bacteroidales</taxon>
        <taxon>Bacteroidaceae</taxon>
        <taxon>Bacteroides</taxon>
    </lineage>
</organism>
<reference evidence="1 2" key="1">
    <citation type="journal article" date="2019" name="Nat. Med.">
        <title>A library of human gut bacterial isolates paired with longitudinal multiomics data enables mechanistic microbiome research.</title>
        <authorList>
            <person name="Poyet M."/>
            <person name="Groussin M."/>
            <person name="Gibbons S.M."/>
            <person name="Avila-Pacheco J."/>
            <person name="Jiang X."/>
            <person name="Kearney S.M."/>
            <person name="Perrotta A.R."/>
            <person name="Berdy B."/>
            <person name="Zhao S."/>
            <person name="Lieberman T.D."/>
            <person name="Swanson P.K."/>
            <person name="Smith M."/>
            <person name="Roesemann S."/>
            <person name="Alexander J.E."/>
            <person name="Rich S.A."/>
            <person name="Livny J."/>
            <person name="Vlamakis H."/>
            <person name="Clish C."/>
            <person name="Bullock K."/>
            <person name="Deik A."/>
            <person name="Scott J."/>
            <person name="Pierce K.A."/>
            <person name="Xavier R.J."/>
            <person name="Alm E.J."/>
        </authorList>
    </citation>
    <scope>NUCLEOTIDE SEQUENCE [LARGE SCALE GENOMIC DNA]</scope>
    <source>
        <strain evidence="1 2">BIOML-A6</strain>
    </source>
</reference>
<dbReference type="RefSeq" id="WP_004317974.1">
    <property type="nucleotide sequence ID" value="NZ_VVYV01000073.1"/>
</dbReference>